<organism evidence="1 2">
    <name type="scientific">Clanis bilineata nucleopolyhedrovirus</name>
    <dbReference type="NCBI Taxonomy" id="1307957"/>
    <lineage>
        <taxon>Viruses</taxon>
        <taxon>Viruses incertae sedis</taxon>
        <taxon>Naldaviricetes</taxon>
        <taxon>Lefavirales</taxon>
        <taxon>Baculoviridae</taxon>
        <taxon>Alphabaculovirus</taxon>
        <taxon>Alphabaculovirus clabilineatae</taxon>
    </lineage>
</organism>
<dbReference type="InterPro" id="IPR009235">
    <property type="entry name" value="AcMNPV_Orf146"/>
</dbReference>
<dbReference type="GeneID" id="5141853"/>
<accession>Q0N490</accession>
<sequence>MSVNLYYPNNTERLFTFSLLTSVNSVTTFIFSYTDNEPTTINTANMATLRSRLVSGYEKTHRNISTTITIAHNLPTRPINAYIASCVRLPFVAANMLNGQIPVLVVITCAHDTKETQIWHIFNVSKSRESLMCKKILGVTVCDNIGTEHYVPKEYIVLSGNVVSSFVNALSKSTTKRGDVDIGLVAHPNLKINSHSVSIKFSDDRSRT</sequence>
<dbReference type="KEGG" id="vg:5141853"/>
<dbReference type="Pfam" id="PF05959">
    <property type="entry name" value="DUF884"/>
    <property type="match status" value="1"/>
</dbReference>
<dbReference type="EMBL" id="DQ504428">
    <property type="protein sequence ID" value="ABF47353.1"/>
    <property type="molecule type" value="Genomic_DNA"/>
</dbReference>
<protein>
    <submittedName>
        <fullName evidence="1">Ac146-like protein</fullName>
    </submittedName>
</protein>
<proteinExistence type="predicted"/>
<dbReference type="OrthoDB" id="10040at10239"/>
<dbReference type="Proteomes" id="UP000214353">
    <property type="component" value="Segment"/>
</dbReference>
<dbReference type="RefSeq" id="YP_717546.1">
    <property type="nucleotide sequence ID" value="NC_008293.1"/>
</dbReference>
<evidence type="ECO:0000313" key="2">
    <source>
        <dbReference type="Proteomes" id="UP000214353"/>
    </source>
</evidence>
<name>Q0N490_9ABAC</name>
<keyword evidence="2" id="KW-1185">Reference proteome</keyword>
<evidence type="ECO:0000313" key="1">
    <source>
        <dbReference type="EMBL" id="ABF47353.1"/>
    </source>
</evidence>
<reference evidence="1 2" key="1">
    <citation type="journal article" date="2009" name="BMC Genomics">
        <title>Genomic sequence, organization and characteristics of a new nucleopolyhedrovirus isolated from Clanis bilineata larva.</title>
        <authorList>
            <person name="Zhu S.Y."/>
            <person name="Yi J.P."/>
            <person name="Shen W.D."/>
            <person name="Wang L.Q."/>
            <person name="He H.G."/>
            <person name="Wang Y."/>
            <person name="Li B."/>
            <person name="Wang W.B."/>
        </authorList>
    </citation>
    <scope>NUCLEOTIDE SEQUENCE [LARGE SCALE GENOMIC DNA]</scope>
    <source>
        <strain evidence="1">DZ1</strain>
    </source>
</reference>